<dbReference type="AlphaFoldDB" id="A0A3N1MBC8"/>
<dbReference type="InterPro" id="IPR025194">
    <property type="entry name" value="RodZ-like_C"/>
</dbReference>
<accession>A0A3N1MBC8</accession>
<reference evidence="3 4" key="1">
    <citation type="submission" date="2018-11" db="EMBL/GenBank/DDBJ databases">
        <title>Genomic Encyclopedia of Type Strains, Phase IV (KMG-IV): sequencing the most valuable type-strain genomes for metagenomic binning, comparative biology and taxonomic classification.</title>
        <authorList>
            <person name="Goeker M."/>
        </authorList>
    </citation>
    <scope>NUCLEOTIDE SEQUENCE [LARGE SCALE GENOMIC DNA]</scope>
    <source>
        <strain evidence="3 4">DSM 5900</strain>
    </source>
</reference>
<dbReference type="EMBL" id="RJKX01000013">
    <property type="protein sequence ID" value="ROQ00060.1"/>
    <property type="molecule type" value="Genomic_DNA"/>
</dbReference>
<evidence type="ECO:0000259" key="2">
    <source>
        <dbReference type="Pfam" id="PF13464"/>
    </source>
</evidence>
<dbReference type="Pfam" id="PF13413">
    <property type="entry name" value="HTH_25"/>
    <property type="match status" value="1"/>
</dbReference>
<evidence type="ECO:0000256" key="1">
    <source>
        <dbReference type="SAM" id="MobiDB-lite"/>
    </source>
</evidence>
<dbReference type="GO" id="GO:0003677">
    <property type="term" value="F:DNA binding"/>
    <property type="evidence" value="ECO:0007669"/>
    <property type="project" value="InterPro"/>
</dbReference>
<dbReference type="InterPro" id="IPR050400">
    <property type="entry name" value="Bact_Cytoskel_RodZ"/>
</dbReference>
<gene>
    <name evidence="3" type="ORF">EDC65_1855</name>
</gene>
<dbReference type="Pfam" id="PF13464">
    <property type="entry name" value="RodZ_C"/>
    <property type="match status" value="1"/>
</dbReference>
<dbReference type="OrthoDB" id="9790252at2"/>
<name>A0A3N1MBC8_9PROT</name>
<feature type="region of interest" description="Disordered" evidence="1">
    <location>
        <begin position="1"/>
        <end position="25"/>
    </location>
</feature>
<proteinExistence type="predicted"/>
<dbReference type="PANTHER" id="PTHR34475">
    <property type="match status" value="1"/>
</dbReference>
<keyword evidence="4" id="KW-1185">Reference proteome</keyword>
<protein>
    <submittedName>
        <fullName evidence="3">Cytoskeleton protein RodZ</fullName>
    </submittedName>
</protein>
<feature type="domain" description="Cytoskeleton protein RodZ-like C-terminal" evidence="2">
    <location>
        <begin position="273"/>
        <end position="342"/>
    </location>
</feature>
<dbReference type="Proteomes" id="UP000278222">
    <property type="component" value="Unassembled WGS sequence"/>
</dbReference>
<organism evidence="3 4">
    <name type="scientific">Stella humosa</name>
    <dbReference type="NCBI Taxonomy" id="94"/>
    <lineage>
        <taxon>Bacteria</taxon>
        <taxon>Pseudomonadati</taxon>
        <taxon>Pseudomonadota</taxon>
        <taxon>Alphaproteobacteria</taxon>
        <taxon>Rhodospirillales</taxon>
        <taxon>Stellaceae</taxon>
        <taxon>Stella</taxon>
    </lineage>
</organism>
<sequence length="358" mass="38271">MQLGATNLGIDFNGPQSGGERARGRGVGALLRQTRIGRGEDLRRVATRLKIRYPYLAAIEEGRFDKLPGITYAVGFVRTYAEHLGLDGAEMVRRFKQETSSVDNRTELVFPEPTSETNVPGGAILLISLVLAVVGYTGWFYMTEREDVRPELVAAVPSHLAAPMASIALPAGGRSQSPASLTEMPPAPTREVLARFSPEVVVSPPSDAADAARRAAATARMDATPPAWMPPQPPAPAQPVRSAMEAQAATVAPRAEPEVQRMFGATSPDSRVVVRAVADSWIQVHDADSNLLMTRVLRPGEGYRVPDRRGVTMRTGNAGGLEIYVDGRVVPSIGPIGGVRRNVALDAERLIAGSAVPE</sequence>
<dbReference type="InterPro" id="IPR010982">
    <property type="entry name" value="Lambda_DNA-bd_dom_sf"/>
</dbReference>
<comment type="caution">
    <text evidence="3">The sequence shown here is derived from an EMBL/GenBank/DDBJ whole genome shotgun (WGS) entry which is preliminary data.</text>
</comment>
<evidence type="ECO:0000313" key="4">
    <source>
        <dbReference type="Proteomes" id="UP000278222"/>
    </source>
</evidence>
<dbReference type="Gene3D" id="1.10.260.40">
    <property type="entry name" value="lambda repressor-like DNA-binding domains"/>
    <property type="match status" value="1"/>
</dbReference>
<evidence type="ECO:0000313" key="3">
    <source>
        <dbReference type="EMBL" id="ROQ00060.1"/>
    </source>
</evidence>
<dbReference type="PANTHER" id="PTHR34475:SF1">
    <property type="entry name" value="CYTOSKELETON PROTEIN RODZ"/>
    <property type="match status" value="1"/>
</dbReference>